<feature type="compositionally biased region" description="Acidic residues" evidence="1">
    <location>
        <begin position="483"/>
        <end position="498"/>
    </location>
</feature>
<feature type="region of interest" description="Disordered" evidence="1">
    <location>
        <begin position="388"/>
        <end position="538"/>
    </location>
</feature>
<evidence type="ECO:0000256" key="1">
    <source>
        <dbReference type="SAM" id="MobiDB-lite"/>
    </source>
</evidence>
<feature type="compositionally biased region" description="Acidic residues" evidence="1">
    <location>
        <begin position="712"/>
        <end position="721"/>
    </location>
</feature>
<feature type="compositionally biased region" description="Basic and acidic residues" evidence="1">
    <location>
        <begin position="644"/>
        <end position="653"/>
    </location>
</feature>
<feature type="region of interest" description="Disordered" evidence="1">
    <location>
        <begin position="264"/>
        <end position="327"/>
    </location>
</feature>
<dbReference type="Proteomes" id="UP001565368">
    <property type="component" value="Unassembled WGS sequence"/>
</dbReference>
<sequence>MPSSDPPTGQPETSVPSASTPPLPSNSEPLTLACQCLNITVEARVPDTILDRVAKGPTAFKAGETDRIYLPAGAETIREAVFATFERDTTRGRSGPSGQELSWRKCWVCSTRVYAAKGVDTGDTAPAEQWVDVAFADGVVFGARLEETNARTRLPYTGLALDLPDHSTFGRPPVINTVQPYGGPEAPVLLPPVQDPFFLPPPFMPSHPYLHDLCKAAVTSLNDKHDKIEREIGEYIAARNIELRRIEDQTRAEVETLWNRYIRGPGAGEVTDRRRGSIAPPASSSRSPSRSRVAFDTAGSKPAAPAAAESSAPVSVPPPASRATGATGTASLLSASLSANAFHAPPPRAARNVNEDEFDQLTKTVSNEPSESRMVAMSMAFQTIEEHMGAAAAASSSAHRRKAEAHREARLEKQEEEQKEDEKEGVDSWIGLERAQERRRVEANIKEEHAETSAANGEGSRERKGKVTFQEPSKERRDSKKEEEEEDEVYDAGNDDDGGCGVASPLTADGGDVFDFEDDTPKPPVDAAPVETSAQASRIRTMVDNDLSRTFAADAPSHRAAWRKFEANDSIANVLRQSSGRRRSSSEDEDEDEPDLGLARSMPVAIVNPRALAKKVEHGHKLQRKTSLTDRTGMIVPELISAMRERPERRDSAEDVPPVGGRTMRSSSIAISGSVLGPGLARRNVSGEREREQVKSYRADPGAVFESLADRDESESEDEDATPQTNGASRFVPPHVIVQRDAAKAKMDPDAWRSLAS</sequence>
<evidence type="ECO:0000313" key="3">
    <source>
        <dbReference type="Proteomes" id="UP001565368"/>
    </source>
</evidence>
<keyword evidence="3" id="KW-1185">Reference proteome</keyword>
<dbReference type="RefSeq" id="XP_069213334.1">
    <property type="nucleotide sequence ID" value="XM_069349790.1"/>
</dbReference>
<feature type="compositionally biased region" description="Basic and acidic residues" evidence="1">
    <location>
        <begin position="685"/>
        <end position="698"/>
    </location>
</feature>
<name>A0ABR3QFF8_9TREE</name>
<feature type="region of interest" description="Disordered" evidence="1">
    <location>
        <begin position="644"/>
        <end position="735"/>
    </location>
</feature>
<organism evidence="2 3">
    <name type="scientific">Vanrija albida</name>
    <dbReference type="NCBI Taxonomy" id="181172"/>
    <lineage>
        <taxon>Eukaryota</taxon>
        <taxon>Fungi</taxon>
        <taxon>Dikarya</taxon>
        <taxon>Basidiomycota</taxon>
        <taxon>Agaricomycotina</taxon>
        <taxon>Tremellomycetes</taxon>
        <taxon>Trichosporonales</taxon>
        <taxon>Trichosporonaceae</taxon>
        <taxon>Vanrija</taxon>
    </lineage>
</organism>
<proteinExistence type="predicted"/>
<feature type="compositionally biased region" description="Low complexity" evidence="1">
    <location>
        <begin position="277"/>
        <end position="314"/>
    </location>
</feature>
<gene>
    <name evidence="2" type="ORF">Q8F55_001152</name>
</gene>
<comment type="caution">
    <text evidence="2">The sequence shown here is derived from an EMBL/GenBank/DDBJ whole genome shotgun (WGS) entry which is preliminary data.</text>
</comment>
<feature type="region of interest" description="Disordered" evidence="1">
    <location>
        <begin position="1"/>
        <end position="26"/>
    </location>
</feature>
<reference evidence="2 3" key="1">
    <citation type="submission" date="2023-08" db="EMBL/GenBank/DDBJ databases">
        <title>Annotated Genome Sequence of Vanrija albida AlHP1.</title>
        <authorList>
            <person name="Herzog R."/>
        </authorList>
    </citation>
    <scope>NUCLEOTIDE SEQUENCE [LARGE SCALE GENOMIC DNA]</scope>
    <source>
        <strain evidence="2 3">AlHP1</strain>
    </source>
</reference>
<evidence type="ECO:0000313" key="2">
    <source>
        <dbReference type="EMBL" id="KAL1413390.1"/>
    </source>
</evidence>
<feature type="compositionally biased region" description="Basic and acidic residues" evidence="1">
    <location>
        <begin position="434"/>
        <end position="451"/>
    </location>
</feature>
<feature type="compositionally biased region" description="Basic and acidic residues" evidence="1">
    <location>
        <begin position="472"/>
        <end position="482"/>
    </location>
</feature>
<accession>A0ABR3QFF8</accession>
<protein>
    <submittedName>
        <fullName evidence="2">Uncharacterized protein</fullName>
    </submittedName>
</protein>
<dbReference type="EMBL" id="JBBXJM010000001">
    <property type="protein sequence ID" value="KAL1413390.1"/>
    <property type="molecule type" value="Genomic_DNA"/>
</dbReference>
<dbReference type="GeneID" id="95982195"/>
<feature type="region of interest" description="Disordered" evidence="1">
    <location>
        <begin position="568"/>
        <end position="602"/>
    </location>
</feature>